<evidence type="ECO:0000256" key="1">
    <source>
        <dbReference type="SAM" id="MobiDB-lite"/>
    </source>
</evidence>
<evidence type="ECO:0000313" key="3">
    <source>
        <dbReference type="Proteomes" id="UP000594262"/>
    </source>
</evidence>
<dbReference type="OrthoDB" id="9898580at2759"/>
<reference evidence="2" key="1">
    <citation type="submission" date="2021-01" db="UniProtKB">
        <authorList>
            <consortium name="EnsemblMetazoa"/>
        </authorList>
    </citation>
    <scope>IDENTIFICATION</scope>
</reference>
<name>A0A7M5VAD1_9CNID</name>
<proteinExistence type="predicted"/>
<dbReference type="EnsemblMetazoa" id="CLYHEMT006628.1">
    <property type="protein sequence ID" value="CLYHEMP006628.1"/>
    <property type="gene ID" value="CLYHEMG006628"/>
</dbReference>
<feature type="region of interest" description="Disordered" evidence="1">
    <location>
        <begin position="46"/>
        <end position="73"/>
    </location>
</feature>
<evidence type="ECO:0000313" key="2">
    <source>
        <dbReference type="EnsemblMetazoa" id="CLYHEMP006628.1"/>
    </source>
</evidence>
<dbReference type="AlphaFoldDB" id="A0A7M5VAD1"/>
<sequence>MKRNYQILSVHTKIWQKKRSYWKLIESCEEDKDDDKTFLQKSKDFITKSKQPVVPPQPPENNDAESGESAEKKLDVVTKAFQTLTEKKSKMEASFQADKKKSCGRA</sequence>
<organism evidence="2 3">
    <name type="scientific">Clytia hemisphaerica</name>
    <dbReference type="NCBI Taxonomy" id="252671"/>
    <lineage>
        <taxon>Eukaryota</taxon>
        <taxon>Metazoa</taxon>
        <taxon>Cnidaria</taxon>
        <taxon>Hydrozoa</taxon>
        <taxon>Hydroidolina</taxon>
        <taxon>Leptothecata</taxon>
        <taxon>Obeliida</taxon>
        <taxon>Clytiidae</taxon>
        <taxon>Clytia</taxon>
    </lineage>
</organism>
<dbReference type="Proteomes" id="UP000594262">
    <property type="component" value="Unplaced"/>
</dbReference>
<protein>
    <submittedName>
        <fullName evidence="2">Uncharacterized protein</fullName>
    </submittedName>
</protein>
<accession>A0A7M5VAD1</accession>
<keyword evidence="3" id="KW-1185">Reference proteome</keyword>